<reference evidence="1 2" key="1">
    <citation type="submission" date="2020-08" db="EMBL/GenBank/DDBJ databases">
        <title>Genomic Encyclopedia of Type Strains, Phase III (KMG-III): the genomes of soil and plant-associated and newly described type strains.</title>
        <authorList>
            <person name="Whitman W."/>
        </authorList>
    </citation>
    <scope>NUCLEOTIDE SEQUENCE [LARGE SCALE GENOMIC DNA]</scope>
    <source>
        <strain evidence="1 2">CECT 8693</strain>
    </source>
</reference>
<keyword evidence="2" id="KW-1185">Reference proteome</keyword>
<dbReference type="Proteomes" id="UP000567067">
    <property type="component" value="Unassembled WGS sequence"/>
</dbReference>
<gene>
    <name evidence="1" type="ORF">FHR92_002486</name>
</gene>
<proteinExistence type="predicted"/>
<comment type="caution">
    <text evidence="1">The sequence shown here is derived from an EMBL/GenBank/DDBJ whole genome shotgun (WGS) entry which is preliminary data.</text>
</comment>
<dbReference type="AlphaFoldDB" id="A0A7W3XRZ0"/>
<sequence>MYHMPVRQDPNFWWANANFILTPPFTGETQADGFHLKGNLTYSGGSLINRQFGVASRYELHSNRIPRPDRGPWRSAPHVEITGRVIGSTTAGDIFSGDQWSKCWMHRRQTLYQFVFAPPGTDNRRIIGENREIQELIFLEGSSKYKDFVLPGFQNMPVVILNQNSIFPGLSVWAELEILFHVQLEGGSTLWLNPDVLIRMFQWPLEPI</sequence>
<evidence type="ECO:0000313" key="2">
    <source>
        <dbReference type="Proteomes" id="UP000567067"/>
    </source>
</evidence>
<accession>A0A7W3XRZ0</accession>
<protein>
    <submittedName>
        <fullName evidence="1">Uncharacterized protein</fullName>
    </submittedName>
</protein>
<dbReference type="EMBL" id="JACJIP010000014">
    <property type="protein sequence ID" value="MBA9086014.1"/>
    <property type="molecule type" value="Genomic_DNA"/>
</dbReference>
<dbReference type="RefSeq" id="WP_182535896.1">
    <property type="nucleotide sequence ID" value="NZ_JACJIP010000014.1"/>
</dbReference>
<evidence type="ECO:0000313" key="1">
    <source>
        <dbReference type="EMBL" id="MBA9086014.1"/>
    </source>
</evidence>
<organism evidence="1 2">
    <name type="scientific">Fontibacillus solani</name>
    <dbReference type="NCBI Taxonomy" id="1572857"/>
    <lineage>
        <taxon>Bacteria</taxon>
        <taxon>Bacillati</taxon>
        <taxon>Bacillota</taxon>
        <taxon>Bacilli</taxon>
        <taxon>Bacillales</taxon>
        <taxon>Paenibacillaceae</taxon>
        <taxon>Fontibacillus</taxon>
    </lineage>
</organism>
<name>A0A7W3XRZ0_9BACL</name>